<dbReference type="SUPFAM" id="SSF48452">
    <property type="entry name" value="TPR-like"/>
    <property type="match status" value="1"/>
</dbReference>
<feature type="non-terminal residue" evidence="1">
    <location>
        <position position="150"/>
    </location>
</feature>
<comment type="caution">
    <text evidence="1">The sequence shown here is derived from an EMBL/GenBank/DDBJ whole genome shotgun (WGS) entry which is preliminary data.</text>
</comment>
<evidence type="ECO:0000313" key="2">
    <source>
        <dbReference type="Proteomes" id="UP000023152"/>
    </source>
</evidence>
<proteinExistence type="predicted"/>
<organism evidence="1 2">
    <name type="scientific">Reticulomyxa filosa</name>
    <dbReference type="NCBI Taxonomy" id="46433"/>
    <lineage>
        <taxon>Eukaryota</taxon>
        <taxon>Sar</taxon>
        <taxon>Rhizaria</taxon>
        <taxon>Retaria</taxon>
        <taxon>Foraminifera</taxon>
        <taxon>Monothalamids</taxon>
        <taxon>Reticulomyxidae</taxon>
        <taxon>Reticulomyxa</taxon>
    </lineage>
</organism>
<gene>
    <name evidence="1" type="ORF">RFI_18204</name>
</gene>
<dbReference type="AlphaFoldDB" id="X6MZF4"/>
<reference evidence="1 2" key="1">
    <citation type="journal article" date="2013" name="Curr. Biol.">
        <title>The Genome of the Foraminiferan Reticulomyxa filosa.</title>
        <authorList>
            <person name="Glockner G."/>
            <person name="Hulsmann N."/>
            <person name="Schleicher M."/>
            <person name="Noegel A.A."/>
            <person name="Eichinger L."/>
            <person name="Gallinger C."/>
            <person name="Pawlowski J."/>
            <person name="Sierra R."/>
            <person name="Euteneuer U."/>
            <person name="Pillet L."/>
            <person name="Moustafa A."/>
            <person name="Platzer M."/>
            <person name="Groth M."/>
            <person name="Szafranski K."/>
            <person name="Schliwa M."/>
        </authorList>
    </citation>
    <scope>NUCLEOTIDE SEQUENCE [LARGE SCALE GENOMIC DNA]</scope>
</reference>
<dbReference type="EMBL" id="ASPP01014118">
    <property type="protein sequence ID" value="ETO19033.1"/>
    <property type="molecule type" value="Genomic_DNA"/>
</dbReference>
<dbReference type="Gene3D" id="1.25.40.10">
    <property type="entry name" value="Tetratricopeptide repeat domain"/>
    <property type="match status" value="1"/>
</dbReference>
<accession>X6MZF4</accession>
<evidence type="ECO:0000313" key="1">
    <source>
        <dbReference type="EMBL" id="ETO19033.1"/>
    </source>
</evidence>
<dbReference type="Proteomes" id="UP000023152">
    <property type="component" value="Unassembled WGS sequence"/>
</dbReference>
<sequence>MSVKFIESKVCKYFEKAISIRDRLRYLSQYADWLEDLKYYARCKQMCKQAIDIMNEIHGANSPSSANGNEDGQALANGAAAHNRDDDSMPINNKTKYELHSQYARVCEKLHDLESAKQYMKQACELMKFTKPNAIDEYLQTLLNLRVFLF</sequence>
<protein>
    <submittedName>
        <fullName evidence="1">Uncharacterized protein</fullName>
    </submittedName>
</protein>
<dbReference type="InterPro" id="IPR011990">
    <property type="entry name" value="TPR-like_helical_dom_sf"/>
</dbReference>
<name>X6MZF4_RETFI</name>
<keyword evidence="2" id="KW-1185">Reference proteome</keyword>